<dbReference type="AlphaFoldDB" id="A0A0F8WPE2"/>
<reference evidence="1" key="1">
    <citation type="journal article" date="2015" name="Nature">
        <title>Complex archaea that bridge the gap between prokaryotes and eukaryotes.</title>
        <authorList>
            <person name="Spang A."/>
            <person name="Saw J.H."/>
            <person name="Jorgensen S.L."/>
            <person name="Zaremba-Niedzwiedzka K."/>
            <person name="Martijn J."/>
            <person name="Lind A.E."/>
            <person name="van Eijk R."/>
            <person name="Schleper C."/>
            <person name="Guy L."/>
            <person name="Ettema T.J."/>
        </authorList>
    </citation>
    <scope>NUCLEOTIDE SEQUENCE</scope>
</reference>
<proteinExistence type="predicted"/>
<name>A0A0F8WPE2_9ZZZZ</name>
<organism evidence="1">
    <name type="scientific">marine sediment metagenome</name>
    <dbReference type="NCBI Taxonomy" id="412755"/>
    <lineage>
        <taxon>unclassified sequences</taxon>
        <taxon>metagenomes</taxon>
        <taxon>ecological metagenomes</taxon>
    </lineage>
</organism>
<gene>
    <name evidence="1" type="ORF">LCGC14_3043540</name>
</gene>
<comment type="caution">
    <text evidence="1">The sequence shown here is derived from an EMBL/GenBank/DDBJ whole genome shotgun (WGS) entry which is preliminary data.</text>
</comment>
<sequence>MTCKIREHKSYFKQFELFLEIPIIVQSFLYIKFRMRNKNWTIILNKVYLDIIDLTVLEEFKPISITLGIFLLLAQLSIRYENYLILF</sequence>
<accession>A0A0F8WPE2</accession>
<dbReference type="EMBL" id="LAZR01063937">
    <property type="protein sequence ID" value="KKK58528.1"/>
    <property type="molecule type" value="Genomic_DNA"/>
</dbReference>
<evidence type="ECO:0000313" key="1">
    <source>
        <dbReference type="EMBL" id="KKK58528.1"/>
    </source>
</evidence>
<protein>
    <submittedName>
        <fullName evidence="1">Uncharacterized protein</fullName>
    </submittedName>
</protein>